<protein>
    <recommendedName>
        <fullName evidence="5">Histidine kinase domain-containing protein</fullName>
    </recommendedName>
</protein>
<evidence type="ECO:0000256" key="1">
    <source>
        <dbReference type="ARBA" id="ARBA00022679"/>
    </source>
</evidence>
<dbReference type="Pfam" id="PF02518">
    <property type="entry name" value="HATPase_c"/>
    <property type="match status" value="1"/>
</dbReference>
<dbReference type="InterPro" id="IPR036890">
    <property type="entry name" value="HATPase_C_sf"/>
</dbReference>
<keyword evidence="7" id="KW-1185">Reference proteome</keyword>
<dbReference type="CDD" id="cd16917">
    <property type="entry name" value="HATPase_UhpB-NarQ-NarX-like"/>
    <property type="match status" value="1"/>
</dbReference>
<feature type="transmembrane region" description="Helical" evidence="4">
    <location>
        <begin position="50"/>
        <end position="71"/>
    </location>
</feature>
<dbReference type="InterPro" id="IPR003594">
    <property type="entry name" value="HATPase_dom"/>
</dbReference>
<keyword evidence="1" id="KW-0808">Transferase</keyword>
<evidence type="ECO:0000256" key="2">
    <source>
        <dbReference type="ARBA" id="ARBA00022777"/>
    </source>
</evidence>
<dbReference type="SUPFAM" id="SSF55874">
    <property type="entry name" value="ATPase domain of HSP90 chaperone/DNA topoisomerase II/histidine kinase"/>
    <property type="match status" value="1"/>
</dbReference>
<evidence type="ECO:0000313" key="7">
    <source>
        <dbReference type="Proteomes" id="UP000237755"/>
    </source>
</evidence>
<evidence type="ECO:0000256" key="4">
    <source>
        <dbReference type="SAM" id="Phobius"/>
    </source>
</evidence>
<feature type="transmembrane region" description="Helical" evidence="4">
    <location>
        <begin position="23"/>
        <end position="44"/>
    </location>
</feature>
<comment type="caution">
    <text evidence="6">The sequence shown here is derived from an EMBL/GenBank/DDBJ whole genome shotgun (WGS) entry which is preliminary data.</text>
</comment>
<feature type="domain" description="Histidine kinase" evidence="5">
    <location>
        <begin position="505"/>
        <end position="587"/>
    </location>
</feature>
<feature type="transmembrane region" description="Helical" evidence="4">
    <location>
        <begin position="209"/>
        <end position="228"/>
    </location>
</feature>
<organism evidence="6 7">
    <name type="scientific">Microterricola pindariensis</name>
    <dbReference type="NCBI Taxonomy" id="478010"/>
    <lineage>
        <taxon>Bacteria</taxon>
        <taxon>Bacillati</taxon>
        <taxon>Actinomycetota</taxon>
        <taxon>Actinomycetes</taxon>
        <taxon>Micrococcales</taxon>
        <taxon>Microbacteriaceae</taxon>
        <taxon>Microterricola</taxon>
    </lineage>
</organism>
<feature type="transmembrane region" description="Helical" evidence="4">
    <location>
        <begin position="101"/>
        <end position="124"/>
    </location>
</feature>
<dbReference type="Pfam" id="PF07730">
    <property type="entry name" value="HisKA_3"/>
    <property type="match status" value="1"/>
</dbReference>
<gene>
    <name evidence="6" type="ORF">GY24_01805</name>
</gene>
<dbReference type="EMBL" id="MPZN01000003">
    <property type="protein sequence ID" value="PPL20336.1"/>
    <property type="molecule type" value="Genomic_DNA"/>
</dbReference>
<dbReference type="Proteomes" id="UP000237755">
    <property type="component" value="Unassembled WGS sequence"/>
</dbReference>
<evidence type="ECO:0000256" key="3">
    <source>
        <dbReference type="ARBA" id="ARBA00023012"/>
    </source>
</evidence>
<feature type="transmembrane region" description="Helical" evidence="4">
    <location>
        <begin position="136"/>
        <end position="158"/>
    </location>
</feature>
<dbReference type="InterPro" id="IPR005467">
    <property type="entry name" value="His_kinase_dom"/>
</dbReference>
<name>A0ABX5B0A5_9MICO</name>
<keyword evidence="3" id="KW-0902">Two-component regulatory system</keyword>
<dbReference type="Gene3D" id="1.20.5.1930">
    <property type="match status" value="1"/>
</dbReference>
<keyword evidence="4" id="KW-1133">Transmembrane helix</keyword>
<dbReference type="SMART" id="SM00387">
    <property type="entry name" value="HATPase_c"/>
    <property type="match status" value="1"/>
</dbReference>
<evidence type="ECO:0000259" key="5">
    <source>
        <dbReference type="PROSITE" id="PS50109"/>
    </source>
</evidence>
<keyword evidence="2" id="KW-0418">Kinase</keyword>
<dbReference type="InterPro" id="IPR011712">
    <property type="entry name" value="Sig_transdc_His_kin_sub3_dim/P"/>
</dbReference>
<keyword evidence="4" id="KW-0812">Transmembrane</keyword>
<accession>A0ABX5B0A5</accession>
<feature type="transmembrane region" description="Helical" evidence="4">
    <location>
        <begin position="178"/>
        <end position="197"/>
    </location>
</feature>
<keyword evidence="4" id="KW-0472">Membrane</keyword>
<dbReference type="Gene3D" id="3.30.565.10">
    <property type="entry name" value="Histidine kinase-like ATPase, C-terminal domain"/>
    <property type="match status" value="1"/>
</dbReference>
<proteinExistence type="predicted"/>
<dbReference type="PROSITE" id="PS50109">
    <property type="entry name" value="HIS_KIN"/>
    <property type="match status" value="1"/>
</dbReference>
<dbReference type="InterPro" id="IPR050482">
    <property type="entry name" value="Sensor_HK_TwoCompSys"/>
</dbReference>
<dbReference type="PANTHER" id="PTHR24421">
    <property type="entry name" value="NITRATE/NITRITE SENSOR PROTEIN NARX-RELATED"/>
    <property type="match status" value="1"/>
</dbReference>
<feature type="transmembrane region" description="Helical" evidence="4">
    <location>
        <begin position="240"/>
        <end position="262"/>
    </location>
</feature>
<sequence>MLRNTLQRVRAERSPLRRSLDRALLTILATGLGFTLLLLALLPLGGPETFALLLFPINLIVYLCAGLLAWFHRPSNRMGALILLAGGALFLSGAGNTEIPLFILLGTVAASLPLAVFIHLFLAFPSGTLTGRAAKMVVATAYATSILLQLPSYLLLANGAMPGLTIVHEPELAVLGEHMQSAVGGAALVATAAILLVRLRRATRSERRVLAPLYGYGVFAIVVILFSTRFFGAMLGWDGIAVAVLQLSVLAGVPIAFALAVLRGGVARTGELEELGAWLGAAGDEKPAIAVALARTLGDPSIEVWFWMPGHGAYVDVQGVEVTADVDAGRGLEVVELDGRRIGAISYDNALMVEPELARTAGRVVAIALDRERLTAELRSSRRDLQLSRERLVEAADAERRRIAQDLHDGLQVQLVLLALEAQQLGNGGGASLDERATALRMGIDAAATELRNLVHSVMPAALVQRGLSAAAEDLVDRMPIPTVLELDVADGDCPPVVESIAYFVVAEALANAVKYSQARSIAVRLHRQADDLHIEVLDDGIGGARPSAGAGLRGMAERIDVLGGSLAVASEPGRGTRIKVEVPCGS</sequence>
<feature type="transmembrane region" description="Helical" evidence="4">
    <location>
        <begin position="78"/>
        <end position="95"/>
    </location>
</feature>
<evidence type="ECO:0000313" key="6">
    <source>
        <dbReference type="EMBL" id="PPL20336.1"/>
    </source>
</evidence>
<reference evidence="6 7" key="1">
    <citation type="journal article" date="2008" name="Int. J. Syst. Evol. Microbiol.">
        <title>Leifsonia pindariensis sp. nov., isolated from the Pindari glacier of the Indian Himalayas, and emended description of the genus Leifsonia.</title>
        <authorList>
            <person name="Reddy G.S."/>
            <person name="Prabagaran S.R."/>
            <person name="Shivaji S."/>
        </authorList>
    </citation>
    <scope>NUCLEOTIDE SEQUENCE [LARGE SCALE GENOMIC DNA]</scope>
    <source>
        <strain evidence="6 7">PON 10</strain>
    </source>
</reference>